<dbReference type="OrthoDB" id="9977870at2759"/>
<dbReference type="HOGENOM" id="CLU_631588_0_0_1"/>
<keyword evidence="7" id="KW-0833">Ubl conjugation pathway</keyword>
<evidence type="ECO:0000313" key="12">
    <source>
        <dbReference type="Proteomes" id="UP000054549"/>
    </source>
</evidence>
<dbReference type="InterPro" id="IPR013083">
    <property type="entry name" value="Znf_RING/FYVE/PHD"/>
</dbReference>
<evidence type="ECO:0000256" key="1">
    <source>
        <dbReference type="ARBA" id="ARBA00001798"/>
    </source>
</evidence>
<keyword evidence="12" id="KW-1185">Reference proteome</keyword>
<sequence length="434" mass="47423">MSLNFLPLQRMFQAIVAPDSMVSETRDMKFAFTNRHNRRVSSPGPRSKNRNLSPIARPTALPILHPTVPNVPSSSRGHISSPSPQASIANRGSILYSPLPLDLKPTEDPPPYEMGIPGASGASESALPMSDIDYAIALQIEEIETMRETLADEEMAGMLDAGIDITPKLPLMRYNLRPRQSGKASTANAGSSNAEQQRHECTSCFDKLNHLVGLRSTCGHFYCLTCVRNMVNISLEGDAASFPPKCCSKPLIGTFADKTDGDAQVKLLGVVLNDPELTEKMETKWREISVDPTDRVYCAKPKCSEFLGSAIELSNNLTKGEGPSRSTASASPSSPSTAMPSSAPYFLRRFTTPKPPPPPREPVGLKCPKCRSLICILCRQPGHAGESCSERLEVQFWDLVKDKRWKKCPYCQVVVEKNGGCSSVVCRCGRGFSY</sequence>
<gene>
    <name evidence="11" type="ORF">M378DRAFT_14435</name>
</gene>
<dbReference type="PANTHER" id="PTHR11685">
    <property type="entry name" value="RBR FAMILY RING FINGER AND IBR DOMAIN-CONTAINING"/>
    <property type="match status" value="1"/>
</dbReference>
<dbReference type="STRING" id="946122.A0A0C2WUF3"/>
<dbReference type="InterPro" id="IPR044066">
    <property type="entry name" value="TRIAD_supradom"/>
</dbReference>
<dbReference type="InterPro" id="IPR031127">
    <property type="entry name" value="E3_UB_ligase_RBR"/>
</dbReference>
<dbReference type="InterPro" id="IPR017907">
    <property type="entry name" value="Znf_RING_CS"/>
</dbReference>
<dbReference type="GO" id="GO:0008270">
    <property type="term" value="F:zinc ion binding"/>
    <property type="evidence" value="ECO:0007669"/>
    <property type="project" value="UniProtKB-KW"/>
</dbReference>
<dbReference type="Gene3D" id="1.20.120.1750">
    <property type="match status" value="1"/>
</dbReference>
<keyword evidence="5" id="KW-0677">Repeat</keyword>
<feature type="domain" description="RING-type" evidence="10">
    <location>
        <begin position="197"/>
        <end position="434"/>
    </location>
</feature>
<accession>A0A0C2WUF3</accession>
<keyword evidence="4" id="KW-0479">Metal-binding</keyword>
<name>A0A0C2WUF3_AMAMK</name>
<reference evidence="11 12" key="1">
    <citation type="submission" date="2014-04" db="EMBL/GenBank/DDBJ databases">
        <title>Evolutionary Origins and Diversification of the Mycorrhizal Mutualists.</title>
        <authorList>
            <consortium name="DOE Joint Genome Institute"/>
            <consortium name="Mycorrhizal Genomics Consortium"/>
            <person name="Kohler A."/>
            <person name="Kuo A."/>
            <person name="Nagy L.G."/>
            <person name="Floudas D."/>
            <person name="Copeland A."/>
            <person name="Barry K.W."/>
            <person name="Cichocki N."/>
            <person name="Veneault-Fourrey C."/>
            <person name="LaButti K."/>
            <person name="Lindquist E.A."/>
            <person name="Lipzen A."/>
            <person name="Lundell T."/>
            <person name="Morin E."/>
            <person name="Murat C."/>
            <person name="Riley R."/>
            <person name="Ohm R."/>
            <person name="Sun H."/>
            <person name="Tunlid A."/>
            <person name="Henrissat B."/>
            <person name="Grigoriev I.V."/>
            <person name="Hibbett D.S."/>
            <person name="Martin F."/>
        </authorList>
    </citation>
    <scope>NUCLEOTIDE SEQUENCE [LARGE SCALE GENOMIC DNA]</scope>
    <source>
        <strain evidence="11 12">Koide BX008</strain>
    </source>
</reference>
<dbReference type="SUPFAM" id="SSF57850">
    <property type="entry name" value="RING/U-box"/>
    <property type="match status" value="2"/>
</dbReference>
<evidence type="ECO:0000256" key="3">
    <source>
        <dbReference type="ARBA" id="ARBA00022679"/>
    </source>
</evidence>
<evidence type="ECO:0000256" key="7">
    <source>
        <dbReference type="ARBA" id="ARBA00022786"/>
    </source>
</evidence>
<keyword evidence="6" id="KW-0863">Zinc-finger</keyword>
<evidence type="ECO:0000313" key="11">
    <source>
        <dbReference type="EMBL" id="KIL59968.1"/>
    </source>
</evidence>
<feature type="region of interest" description="Disordered" evidence="9">
    <location>
        <begin position="317"/>
        <end position="340"/>
    </location>
</feature>
<proteinExistence type="predicted"/>
<evidence type="ECO:0000256" key="6">
    <source>
        <dbReference type="ARBA" id="ARBA00022771"/>
    </source>
</evidence>
<dbReference type="AlphaFoldDB" id="A0A0C2WUF3"/>
<evidence type="ECO:0000256" key="5">
    <source>
        <dbReference type="ARBA" id="ARBA00022737"/>
    </source>
</evidence>
<organism evidence="11 12">
    <name type="scientific">Amanita muscaria (strain Koide BX008)</name>
    <dbReference type="NCBI Taxonomy" id="946122"/>
    <lineage>
        <taxon>Eukaryota</taxon>
        <taxon>Fungi</taxon>
        <taxon>Dikarya</taxon>
        <taxon>Basidiomycota</taxon>
        <taxon>Agaricomycotina</taxon>
        <taxon>Agaricomycetes</taxon>
        <taxon>Agaricomycetidae</taxon>
        <taxon>Agaricales</taxon>
        <taxon>Pluteineae</taxon>
        <taxon>Amanitaceae</taxon>
        <taxon>Amanita</taxon>
    </lineage>
</organism>
<dbReference type="GO" id="GO:0061630">
    <property type="term" value="F:ubiquitin protein ligase activity"/>
    <property type="evidence" value="ECO:0007669"/>
    <property type="project" value="UniProtKB-EC"/>
</dbReference>
<evidence type="ECO:0000256" key="4">
    <source>
        <dbReference type="ARBA" id="ARBA00022723"/>
    </source>
</evidence>
<dbReference type="PROSITE" id="PS00518">
    <property type="entry name" value="ZF_RING_1"/>
    <property type="match status" value="1"/>
</dbReference>
<dbReference type="Proteomes" id="UP000054549">
    <property type="component" value="Unassembled WGS sequence"/>
</dbReference>
<dbReference type="GO" id="GO:0016567">
    <property type="term" value="P:protein ubiquitination"/>
    <property type="evidence" value="ECO:0007669"/>
    <property type="project" value="InterPro"/>
</dbReference>
<keyword evidence="3" id="KW-0808">Transferase</keyword>
<evidence type="ECO:0000256" key="2">
    <source>
        <dbReference type="ARBA" id="ARBA00012251"/>
    </source>
</evidence>
<keyword evidence="8" id="KW-0862">Zinc</keyword>
<dbReference type="EC" id="2.3.2.31" evidence="2"/>
<comment type="catalytic activity">
    <reaction evidence="1">
        <text>[E2 ubiquitin-conjugating enzyme]-S-ubiquitinyl-L-cysteine + [acceptor protein]-L-lysine = [E2 ubiquitin-conjugating enzyme]-L-cysteine + [acceptor protein]-N(6)-ubiquitinyl-L-lysine.</text>
        <dbReference type="EC" id="2.3.2.31"/>
    </reaction>
</comment>
<dbReference type="Gene3D" id="3.30.40.10">
    <property type="entry name" value="Zinc/RING finger domain, C3HC4 (zinc finger)"/>
    <property type="match status" value="1"/>
</dbReference>
<dbReference type="InterPro" id="IPR002867">
    <property type="entry name" value="IBR_dom"/>
</dbReference>
<dbReference type="Pfam" id="PF01485">
    <property type="entry name" value="IBR"/>
    <property type="match status" value="1"/>
</dbReference>
<evidence type="ECO:0000259" key="10">
    <source>
        <dbReference type="PROSITE" id="PS51873"/>
    </source>
</evidence>
<dbReference type="InParanoid" id="A0A0C2WUF3"/>
<evidence type="ECO:0000256" key="8">
    <source>
        <dbReference type="ARBA" id="ARBA00022833"/>
    </source>
</evidence>
<feature type="compositionally biased region" description="Low complexity" evidence="9">
    <location>
        <begin position="323"/>
        <end position="340"/>
    </location>
</feature>
<dbReference type="PROSITE" id="PS51873">
    <property type="entry name" value="TRIAD"/>
    <property type="match status" value="1"/>
</dbReference>
<dbReference type="EMBL" id="KN818306">
    <property type="protein sequence ID" value="KIL59968.1"/>
    <property type="molecule type" value="Genomic_DNA"/>
</dbReference>
<protein>
    <recommendedName>
        <fullName evidence="2">RBR-type E3 ubiquitin transferase</fullName>
        <ecNumber evidence="2">2.3.2.31</ecNumber>
    </recommendedName>
</protein>
<evidence type="ECO:0000256" key="9">
    <source>
        <dbReference type="SAM" id="MobiDB-lite"/>
    </source>
</evidence>